<dbReference type="SUPFAM" id="SSF52777">
    <property type="entry name" value="CoA-dependent acyltransferases"/>
    <property type="match status" value="4"/>
</dbReference>
<dbReference type="Pfam" id="PF02801">
    <property type="entry name" value="Ketoacyl-synt_C"/>
    <property type="match status" value="1"/>
</dbReference>
<dbReference type="PROSITE" id="PS50075">
    <property type="entry name" value="CARRIER"/>
    <property type="match status" value="3"/>
</dbReference>
<dbReference type="SMART" id="SM00825">
    <property type="entry name" value="PKS_KS"/>
    <property type="match status" value="1"/>
</dbReference>
<feature type="region of interest" description="Disordered" evidence="8">
    <location>
        <begin position="1620"/>
        <end position="1685"/>
    </location>
</feature>
<evidence type="ECO:0000256" key="7">
    <source>
        <dbReference type="ARBA" id="ARBA00029443"/>
    </source>
</evidence>
<dbReference type="InterPro" id="IPR016035">
    <property type="entry name" value="Acyl_Trfase/lysoPLipase"/>
</dbReference>
<dbReference type="InterPro" id="IPR016039">
    <property type="entry name" value="Thiolase-like"/>
</dbReference>
<dbReference type="Pfam" id="PF00501">
    <property type="entry name" value="AMP-binding"/>
    <property type="match status" value="2"/>
</dbReference>
<dbReference type="Pfam" id="PF00698">
    <property type="entry name" value="Acyl_transf_1"/>
    <property type="match status" value="1"/>
</dbReference>
<name>A0ABZ1XAV8_9ACTN</name>
<dbReference type="InterPro" id="IPR014030">
    <property type="entry name" value="Ketoacyl_synth_N"/>
</dbReference>
<dbReference type="InterPro" id="IPR023213">
    <property type="entry name" value="CAT-like_dom_sf"/>
</dbReference>
<dbReference type="PANTHER" id="PTHR43775">
    <property type="entry name" value="FATTY ACID SYNTHASE"/>
    <property type="match status" value="1"/>
</dbReference>
<dbReference type="CDD" id="cd00833">
    <property type="entry name" value="PKS"/>
    <property type="match status" value="1"/>
</dbReference>
<dbReference type="SUPFAM" id="SSF53901">
    <property type="entry name" value="Thiolase-like"/>
    <property type="match status" value="1"/>
</dbReference>
<feature type="compositionally biased region" description="Pro residues" evidence="8">
    <location>
        <begin position="1664"/>
        <end position="1681"/>
    </location>
</feature>
<feature type="domain" description="Carrier" evidence="9">
    <location>
        <begin position="3296"/>
        <end position="3373"/>
    </location>
</feature>
<sequence length="4266" mass="445961">MGVNDEAASTLLDILLQAAREAPGQTVVHVRGDGTEHAVTFADLRDDALRVAGGLLAAGVEPGTPLPLVADRSDSFQPMFWGALAAGAVPVPLAAEPRRIGPVWELLGRPPMLVDESTAAVATAVGGSHDHSDDNVSRSELNGSTGLLRLDRLRRGRPPRQLPRPAADDVAFLQFSSGSTGAPKGVELSHAAVLANLRQIRAAMAITAEDVIATWMPYFHDMGLIGTHLVPMAARLKQIRIEPLSFAKRPALWFEAASRHRATLLSAANFALGLAVRRVPASALVGLDLSCVRLLLVGAEPISPRVWREFTARTAPAGLDPRAPLPVYGLAEATLAVTVPPLGETAAPLVLDRAALSRNRVVETEPGGHAVELMDLGRPVQGCEVRITADSGGPVGDRRVGHVEVRGPQLAHGYHRAPEASAAAFGDDGWLRTGDLGFLRNGRLCVTGRHKDVVFVNGRTFHASDLESAVAATPGLPSGAVAVVGSTDPDGGGERVVAFVQWTRPDPTAAAPVLRAAAGRLREALGHDDVRVLPLPPAGFPRTTSGKLRRGELRARFEAGRYATVEGRWAGPSVTAGGESAGAGVFASRRSSRRSSRQSTHQWSRRSPREVQESVRGIWAGALGLPVSAVGLQEPFFDLGGSSLKAMAVLAGLEETFSVTVEPGALRDHDTVAGLAGHVLALLADSGERARAGRSTGAGASPATGAGADSESPADAGGVSHAPTRHTPPGDPGSPGGALAVLSAACRFPGADTPESFWELLAAGRDTFGEVPVGRREDEAPRSAPRVGSFLPDPAAFDADFFGMDEAEARATEPQARIFLELAHEALERAGYAGPRRAGRRIGVFAATSDSGYREILTEAAGGDLAGHPAALTGNLPNLIAARVSQALDLNGPALAVDTACSSALVALHLARRSLLAGECDLAVVGGVNLSLTPTGHRLLEATGALSPTGRCRAFTADADGFVLGEGGATIVLARLDDARAAGDPVLALVRGTAVNNDGHSLGLLAPTPRGQREVIGRAYAECGVDPADVSYVEAHGTGTPIGDPVEAQSLGQAFPPRADGAPRLVGSVKANLGHLLNAAGMPALVKVVLALSHRRLPPSLGATAPAPFLERSAPGFRLAAGDEEWTGVKGRPLTAGVNSFGFGGTNAHAILEEAPDDAVEGAAASAAIPEAEATDGPHLLTLSARTEGGLRVAAAELAAYVRAHPDLDEGDVCATVNTARDEGPYRLAVATQARPGDLARKLEECMAEVASSAVPSLVGLTTAPVRTRSRTVFVLPGQGTRWGTAGRELYRSAAVFRDLLDEASSLTGPVLGRSLAAWCLDEEADPTDLARTEVAQPLLVALGVALAGQLAAWGVAPDAVVGHSVGEITAACIAGALSPAEAVAFAAERGRLMGELALPGAMAAVRGDEDTVAAVIARSGGSLCVAAVNSPTQLVLAGEAASIDRAVADLTARGVVARRLRVSHAFHSPLLNPVLDPLHTAAKALTVGPAAVPMLSTVTGRWDPDLTPGSGYWRDHAIRPVHFGSAVSRLLEEGYDTFVELGPGASLSGPIHSAASAQYGVPDSEVPLSGVTASDVTASGLTTSGIAVLPALPADATDAADAAAGAGALLETVGRLWARGTPLSPSSPARSTNRRRVPVPTYPFQRHRHWPDRLDMASRTGPEPEPTSAPAPHTPLPSPHGPAAVAQPLLWRDAPLTAGPGPRVVRLTGADTPLRRSLAERLTGSGVTVPGSRPTPVPGGDEPLAEPVTTESPETVLWFAGQNEGPQPDTRAAVSALREALAALGTSPTRLLLVTENAYVTGTGDALDHLRPVQALLHGFALALPEEIPGLSSLSVDLSSQDPLSVQLRSLESELHATTSSSGVRGGAGGTVAWRLGRRLARTPAHSTPAPDQRPTLLRPDGTYLITGGAGGLGGALARDLARRGTPTLVLTGRTPTPPRTLLTDLRALGAHARYQAADVCDVDAVDELIAGLPSLDALFHAAGTVRPGSLRAKPDDEIEAVLSAKVHGTALLAEALRRHGRQDTVCLVFSSVSAVLPGLAGALGDYAAANSFLDAFATVQRAAGLPWQTIAFGPVADTGLASGTAAPTRLRSHGPADATAPMTAAAALAGLHAAGCLDAAHVLVTGTGVADPVPASATADSTTAARPRDDRPADANEPPAPLDQSPAPDRTPTTSHTDLIRRLLADALHRSPHDIGVDEHFLGLGLDSLSAVDLARRLERELGRPLPATLFFEHRTIGELAAHLATVPPTSSPTPAPPSPTATAITATATTTDDGNIAPLTPLPLTPLQLAFHATESLHEGVTAYGYVRQSVTGPLDTALLGRALARLAARHAMLRMRITGDARPRQYAAPAGPIDTPPRWYEVREPLDIARLEQELCNRPFDLRTQDPVRAVLVHDGDDAHVAHLLLVVHHAAADGFSLKLLCEELWSLYTALAREDESMDADADADDGDQDTSLSASPAEFADYVAALTAERRSPQFAQDQRYWRERLAEHTPATPTTAPSLPYDGDPAGAPTPPLVHHTTGIDEALSAALRETAARNGVSLFHLLLAVYGRCLARWSGRRTVAVNVARARRESRMPGIDRLVGPLADTLPVFVDVDPEEPVGTLAERLRLIWREAEAHATLSSTDFARLLSPLRPATGPAPRTAAEAGFSFARFPVVHGPDWPVTVTPTAAATASAATRLSLLCWEADAALRLSWNHPARLFRPETVRRLADEYVAELRATVAEPSPTRAAGPEHHVSTPTRPPTRALGHADGEDPAADALLGDGVGIVARLCARFRATPRSVAVAGADRSTLTYGALDTASAALAARLRAHGVGSGDLVGLLTEPGGTDTVIAVVGILRASAGWVPLDATHPTARHRDQLARTGVRVLVCDTASRPAVAALDGITAVAASDPLDDGPVAEPEHSGTDPEAIAYVIFTSGSTGRPKAVPVTHRSMTNYLDWALATFGYGPGDRLAQTASVCFDASVRQLLAPLLSGATVHTLSRDLLRDPEALLDHVVADRITVWSSVPTLWERLLTAAEERVRRTGTAPDLSALRWVHVGGEALPAAHVRRWFDLLDASGDKPRTPPRISNLYGPTEAIINATCHIIDARPADDVRHLPIGRPVAGTELMVVDEDGRACGPGEAGELLIAGTGLTPGYVGEPRLTAAAFTERDGHRWYRSGDRVRRGADGVLEFLGRLDDQVKVRGHRVELGEVEAALLTHPGVARAAVLLRDGRLVAYAEPRTAAHTLDPGEVRGFLARTLPPYMLPARIHSFPALPLTGTGKIDRTRLASPGDTADTESEHTEAARAPVSTPTERLLAKVWSELLDVPQSGISRQDDFFALGGDSITVLELFSRLRHERPALPRPTAVYTHSTLSALATAIDAAASSEVASDIASDIGAAAVAEPTAPLGSERGAAADLFTPYPLTPSQQGFLLADALASGTPGSTDPSGASSGNPAWSARFRIRGPLDPERFQRAVDVLVARHPMLRTVFPAGARPPVQQELPASLRLPVRTETLSHPALLEQRVAEETSRRFEPWAWPLLRLHLFTVAPDEHVLLVHAHHLIGDGFSAALLTRELLTVYGRFTRGLPHGLEPLRSTFRDHVLHRTAQRHPVTPPIPDPRTEAYRTRHHTPYTAPVLRALRPEDAVPGFHTAGFTLGADRTRDLRGLARSCGTTLHAPVLTAYFRALAALTGRRDLVLGMAVTGRDDTTRDAHRVFGPFSAAVALRPGLDPVPSPEPGFEEDLRRVAAESIAARAAGPLDLRTPQGLPRTAQFFFTFLDFTALGTLPDTALTLRPDDADTELAPPPVGTDVFLAVRPSDDGEGLRVTARGSATALTSAQLASFAQELQGQLTQHAPHERISAPSSSTAALDGTLDAALIGYLPAPHHLAAFAGLPAHAAPSREDIRTLLFPDGRARLLEHLSTPLGTSGFVSLPLFADELTGPLRTGDPTTLAGLTARAVDLAASLGARCVSLAGMIPSLTGYGYDVLRARPVAGTTLTPVSLTTGHATTTVAVVKTVHTALAATGRDLGELTLAFVGCGSIGTSSLRLLLARSPRPPARLLLCDLPGTAPRLHGLAAELSADHPLTPVRVVEADVARTLPAEIYEAADVVVAAVSAGTTTLLDVDRLRPGTIVVDDSFPHCFDTARALRRMRDAGDVLILGGGLLALDATETHLAPDLPAAALTGHAATGTQHRPALHLPGTLASCRLESLLHAHLTGRPAGTRLPLIHGLVDLPRALAHWDAAEAAGVRPAPLHLLDHTVPPEALSALPPPQSPR</sequence>
<dbReference type="SMART" id="SM00827">
    <property type="entry name" value="PKS_AT"/>
    <property type="match status" value="1"/>
</dbReference>
<keyword evidence="12" id="KW-1185">Reference proteome</keyword>
<feature type="region of interest" description="Disordered" evidence="8">
    <location>
        <begin position="3271"/>
        <end position="3297"/>
    </location>
</feature>
<dbReference type="Pfam" id="PF16197">
    <property type="entry name" value="KAsynt_C_assoc"/>
    <property type="match status" value="1"/>
</dbReference>
<feature type="region of interest" description="Disordered" evidence="8">
    <location>
        <begin position="692"/>
        <end position="738"/>
    </location>
</feature>
<evidence type="ECO:0000313" key="12">
    <source>
        <dbReference type="Proteomes" id="UP001432168"/>
    </source>
</evidence>
<evidence type="ECO:0000256" key="4">
    <source>
        <dbReference type="ARBA" id="ARBA00022679"/>
    </source>
</evidence>
<organism evidence="11 12">
    <name type="scientific">Streptomyces pseudovenezuelae</name>
    <dbReference type="NCBI Taxonomy" id="67350"/>
    <lineage>
        <taxon>Bacteria</taxon>
        <taxon>Bacillati</taxon>
        <taxon>Actinomycetota</taxon>
        <taxon>Actinomycetes</taxon>
        <taxon>Kitasatosporales</taxon>
        <taxon>Streptomycetaceae</taxon>
        <taxon>Streptomyces</taxon>
        <taxon>Streptomyces aurantiacus group</taxon>
    </lineage>
</organism>
<dbReference type="InterPro" id="IPR036736">
    <property type="entry name" value="ACP-like_sf"/>
</dbReference>
<dbReference type="InterPro" id="IPR009081">
    <property type="entry name" value="PP-bd_ACP"/>
</dbReference>
<dbReference type="InterPro" id="IPR050091">
    <property type="entry name" value="PKS_NRPS_Biosynth_Enz"/>
</dbReference>
<dbReference type="InterPro" id="IPR020806">
    <property type="entry name" value="PKS_PP-bd"/>
</dbReference>
<dbReference type="SMART" id="SM01294">
    <property type="entry name" value="PKS_PP_betabranch"/>
    <property type="match status" value="1"/>
</dbReference>
<evidence type="ECO:0000259" key="10">
    <source>
        <dbReference type="PROSITE" id="PS52004"/>
    </source>
</evidence>
<evidence type="ECO:0000256" key="3">
    <source>
        <dbReference type="ARBA" id="ARBA00022553"/>
    </source>
</evidence>
<dbReference type="InterPro" id="IPR014031">
    <property type="entry name" value="Ketoacyl_synth_C"/>
</dbReference>
<dbReference type="InterPro" id="IPR010071">
    <property type="entry name" value="AA_adenyl_dom"/>
</dbReference>
<dbReference type="InterPro" id="IPR001242">
    <property type="entry name" value="Condensation_dom"/>
</dbReference>
<dbReference type="SUPFAM" id="SSF47336">
    <property type="entry name" value="ACP-like"/>
    <property type="match status" value="3"/>
</dbReference>
<dbReference type="InterPro" id="IPR006162">
    <property type="entry name" value="Ppantetheine_attach_site"/>
</dbReference>
<dbReference type="Pfam" id="PF08659">
    <property type="entry name" value="KR"/>
    <property type="match status" value="1"/>
</dbReference>
<feature type="domain" description="Carrier" evidence="9">
    <location>
        <begin position="606"/>
        <end position="683"/>
    </location>
</feature>
<feature type="domain" description="Carrier" evidence="9">
    <location>
        <begin position="2173"/>
        <end position="2250"/>
    </location>
</feature>
<dbReference type="InterPro" id="IPR057326">
    <property type="entry name" value="KR_dom"/>
</dbReference>
<feature type="region of interest" description="Disordered" evidence="8">
    <location>
        <begin position="2132"/>
        <end position="2177"/>
    </location>
</feature>
<comment type="similarity">
    <text evidence="7">In the C-terminal section; belongs to the NRP synthetase family.</text>
</comment>
<proteinExistence type="inferred from homology"/>
<feature type="region of interest" description="Disordered" evidence="8">
    <location>
        <begin position="570"/>
        <end position="611"/>
    </location>
</feature>
<dbReference type="PROSITE" id="PS00606">
    <property type="entry name" value="KS3_1"/>
    <property type="match status" value="1"/>
</dbReference>
<dbReference type="SUPFAM" id="SSF55048">
    <property type="entry name" value="Probable ACP-binding domain of malonyl-CoA ACP transacylase"/>
    <property type="match status" value="1"/>
</dbReference>
<dbReference type="InterPro" id="IPR016036">
    <property type="entry name" value="Malonyl_transacylase_ACP-bd"/>
</dbReference>
<dbReference type="PROSITE" id="PS52004">
    <property type="entry name" value="KS3_2"/>
    <property type="match status" value="1"/>
</dbReference>
<evidence type="ECO:0000256" key="5">
    <source>
        <dbReference type="ARBA" id="ARBA00023194"/>
    </source>
</evidence>
<feature type="compositionally biased region" description="Low complexity" evidence="8">
    <location>
        <begin position="2136"/>
        <end position="2147"/>
    </location>
</feature>
<dbReference type="Gene3D" id="3.40.50.12780">
    <property type="entry name" value="N-terminal domain of ligase-like"/>
    <property type="match status" value="2"/>
</dbReference>
<evidence type="ECO:0000256" key="1">
    <source>
        <dbReference type="ARBA" id="ARBA00001957"/>
    </source>
</evidence>
<dbReference type="Gene3D" id="3.40.47.10">
    <property type="match status" value="1"/>
</dbReference>
<dbReference type="Gene3D" id="3.30.559.30">
    <property type="entry name" value="Nonribosomal peptide synthetase, condensation domain"/>
    <property type="match status" value="2"/>
</dbReference>
<dbReference type="CDD" id="cd05930">
    <property type="entry name" value="A_NRPS"/>
    <property type="match status" value="1"/>
</dbReference>
<evidence type="ECO:0000256" key="2">
    <source>
        <dbReference type="ARBA" id="ARBA00022450"/>
    </source>
</evidence>
<keyword evidence="6" id="KW-0012">Acyltransferase</keyword>
<dbReference type="SMART" id="SM00823">
    <property type="entry name" value="PKS_PP"/>
    <property type="match status" value="3"/>
</dbReference>
<dbReference type="InterPro" id="IPR025110">
    <property type="entry name" value="AMP-bd_C"/>
</dbReference>
<dbReference type="Gene3D" id="3.40.366.10">
    <property type="entry name" value="Malonyl-Coenzyme A Acyl Carrier Protein, domain 2"/>
    <property type="match status" value="1"/>
</dbReference>
<dbReference type="InterPro" id="IPR020845">
    <property type="entry name" value="AMP-binding_CS"/>
</dbReference>
<dbReference type="Proteomes" id="UP001432168">
    <property type="component" value="Chromosome"/>
</dbReference>
<dbReference type="PANTHER" id="PTHR43775:SF37">
    <property type="entry name" value="SI:DKEY-61P9.11"/>
    <property type="match status" value="1"/>
</dbReference>
<dbReference type="SUPFAM" id="SSF52151">
    <property type="entry name" value="FabD/lysophospholipase-like"/>
    <property type="match status" value="1"/>
</dbReference>
<keyword evidence="4" id="KW-0808">Transferase</keyword>
<accession>A0ABZ1XAV8</accession>
<feature type="region of interest" description="Disordered" evidence="8">
    <location>
        <begin position="2728"/>
        <end position="2760"/>
    </location>
</feature>
<keyword evidence="2" id="KW-0596">Phosphopantetheine</keyword>
<gene>
    <name evidence="11" type="ORF">OG929_40675</name>
</gene>
<dbReference type="InterPro" id="IPR000873">
    <property type="entry name" value="AMP-dep_synth/lig_dom"/>
</dbReference>
<dbReference type="Gene3D" id="1.10.1200.10">
    <property type="entry name" value="ACP-like"/>
    <property type="match status" value="3"/>
</dbReference>
<dbReference type="InterPro" id="IPR042099">
    <property type="entry name" value="ANL_N_sf"/>
</dbReference>
<evidence type="ECO:0000259" key="9">
    <source>
        <dbReference type="PROSITE" id="PS50075"/>
    </source>
</evidence>
<dbReference type="InterPro" id="IPR045851">
    <property type="entry name" value="AMP-bd_C_sf"/>
</dbReference>
<feature type="domain" description="Ketosynthase family 3 (KS3)" evidence="10">
    <location>
        <begin position="736"/>
        <end position="1154"/>
    </location>
</feature>
<evidence type="ECO:0000256" key="6">
    <source>
        <dbReference type="ARBA" id="ARBA00023315"/>
    </source>
</evidence>
<evidence type="ECO:0000256" key="8">
    <source>
        <dbReference type="SAM" id="MobiDB-lite"/>
    </source>
</evidence>
<reference evidence="11" key="1">
    <citation type="submission" date="2022-10" db="EMBL/GenBank/DDBJ databases">
        <title>The complete genomes of actinobacterial strains from the NBC collection.</title>
        <authorList>
            <person name="Joergensen T.S."/>
            <person name="Alvarez Arevalo M."/>
            <person name="Sterndorff E.B."/>
            <person name="Faurdal D."/>
            <person name="Vuksanovic O."/>
            <person name="Mourched A.-S."/>
            <person name="Charusanti P."/>
            <person name="Shaw S."/>
            <person name="Blin K."/>
            <person name="Weber T."/>
        </authorList>
    </citation>
    <scope>NUCLEOTIDE SEQUENCE</scope>
    <source>
        <strain evidence="11">NBC_00686</strain>
    </source>
</reference>
<dbReference type="NCBIfam" id="TIGR01733">
    <property type="entry name" value="AA-adenyl-dom"/>
    <property type="match status" value="1"/>
</dbReference>
<dbReference type="InterPro" id="IPR018201">
    <property type="entry name" value="Ketoacyl_synth_AS"/>
</dbReference>
<dbReference type="Gene3D" id="3.30.70.3290">
    <property type="match status" value="1"/>
</dbReference>
<dbReference type="InterPro" id="IPR013968">
    <property type="entry name" value="PKS_KR"/>
</dbReference>
<dbReference type="Pfam" id="PF00668">
    <property type="entry name" value="Condensation"/>
    <property type="match status" value="2"/>
</dbReference>
<comment type="cofactor">
    <cofactor evidence="1">
        <name>pantetheine 4'-phosphate</name>
        <dbReference type="ChEBI" id="CHEBI:47942"/>
    </cofactor>
</comment>
<evidence type="ECO:0000313" key="11">
    <source>
        <dbReference type="EMBL" id="WUT49303.1"/>
    </source>
</evidence>
<dbReference type="Gene3D" id="3.40.50.720">
    <property type="entry name" value="NAD(P)-binding Rossmann-like Domain"/>
    <property type="match status" value="2"/>
</dbReference>
<protein>
    <submittedName>
        <fullName evidence="11">Amino acid adenylation domain-containing protein</fullName>
    </submittedName>
</protein>
<dbReference type="SUPFAM" id="SSF51735">
    <property type="entry name" value="NAD(P)-binding Rossmann-fold domains"/>
    <property type="match status" value="3"/>
</dbReference>
<dbReference type="Pfam" id="PF13193">
    <property type="entry name" value="AMP-binding_C"/>
    <property type="match status" value="1"/>
</dbReference>
<dbReference type="SUPFAM" id="SSF56801">
    <property type="entry name" value="Acetyl-CoA synthetase-like"/>
    <property type="match status" value="2"/>
</dbReference>
<dbReference type="InterPro" id="IPR020841">
    <property type="entry name" value="PKS_Beta-ketoAc_synthase_dom"/>
</dbReference>
<feature type="region of interest" description="Disordered" evidence="8">
    <location>
        <begin position="1725"/>
        <end position="1750"/>
    </location>
</feature>
<dbReference type="SMART" id="SM00822">
    <property type="entry name" value="PKS_KR"/>
    <property type="match status" value="1"/>
</dbReference>
<dbReference type="PROSITE" id="PS00455">
    <property type="entry name" value="AMP_BINDING"/>
    <property type="match status" value="2"/>
</dbReference>
<dbReference type="RefSeq" id="WP_329273239.1">
    <property type="nucleotide sequence ID" value="NZ_CP109011.1"/>
</dbReference>
<dbReference type="Gene3D" id="3.30.300.30">
    <property type="match status" value="2"/>
</dbReference>
<keyword evidence="5" id="KW-0045">Antibiotic biosynthesis</keyword>
<dbReference type="InterPro" id="IPR032821">
    <property type="entry name" value="PKS_assoc"/>
</dbReference>
<dbReference type="PROSITE" id="PS00012">
    <property type="entry name" value="PHOSPHOPANTETHEINE"/>
    <property type="match status" value="2"/>
</dbReference>
<dbReference type="Gene3D" id="3.30.559.10">
    <property type="entry name" value="Chloramphenicol acetyltransferase-like domain"/>
    <property type="match status" value="2"/>
</dbReference>
<dbReference type="InterPro" id="IPR014043">
    <property type="entry name" value="Acyl_transferase_dom"/>
</dbReference>
<dbReference type="InterPro" id="IPR001227">
    <property type="entry name" value="Ac_transferase_dom_sf"/>
</dbReference>
<dbReference type="Pfam" id="PF00109">
    <property type="entry name" value="ketoacyl-synt"/>
    <property type="match status" value="1"/>
</dbReference>
<dbReference type="Pfam" id="PF00550">
    <property type="entry name" value="PP-binding"/>
    <property type="match status" value="3"/>
</dbReference>
<feature type="compositionally biased region" description="Low complexity" evidence="8">
    <location>
        <begin position="693"/>
        <end position="708"/>
    </location>
</feature>
<keyword evidence="3" id="KW-0597">Phosphoprotein</keyword>
<dbReference type="EMBL" id="CP109011">
    <property type="protein sequence ID" value="WUT49303.1"/>
    <property type="molecule type" value="Genomic_DNA"/>
</dbReference>
<dbReference type="InterPro" id="IPR036291">
    <property type="entry name" value="NAD(P)-bd_dom_sf"/>
</dbReference>